<evidence type="ECO:0000259" key="9">
    <source>
        <dbReference type="SMART" id="SM00563"/>
    </source>
</evidence>
<dbReference type="KEGG" id="rcu:8263008"/>
<dbReference type="PANTHER" id="PTHR15486:SF65">
    <property type="entry name" value="GLYCEROL-3-PHOSPHATE ACYLTRANSFERASE"/>
    <property type="match status" value="1"/>
</dbReference>
<accession>B9RJD8</accession>
<dbReference type="GO" id="GO:0010143">
    <property type="term" value="P:cutin biosynthetic process"/>
    <property type="evidence" value="ECO:0000318"/>
    <property type="project" value="GO_Central"/>
</dbReference>
<keyword evidence="7 10" id="KW-0012">Acyltransferase</keyword>
<evidence type="ECO:0000256" key="2">
    <source>
        <dbReference type="ARBA" id="ARBA00007937"/>
    </source>
</evidence>
<protein>
    <submittedName>
        <fullName evidence="10">Glycerol-3-phosphate acyltransferase, putative</fullName>
        <ecNumber evidence="10">2.3.1.15</ecNumber>
    </submittedName>
</protein>
<dbReference type="SUPFAM" id="SSF69593">
    <property type="entry name" value="Glycerol-3-phosphate (1)-acyltransferase"/>
    <property type="match status" value="1"/>
</dbReference>
<dbReference type="InParanoid" id="B9RJD8"/>
<name>B9RJD8_RICCO</name>
<evidence type="ECO:0000313" key="11">
    <source>
        <dbReference type="Proteomes" id="UP000008311"/>
    </source>
</evidence>
<dbReference type="InterPro" id="IPR056462">
    <property type="entry name" value="HAD_RAM2/GPAT1-8"/>
</dbReference>
<dbReference type="GO" id="GO:0016020">
    <property type="term" value="C:membrane"/>
    <property type="evidence" value="ECO:0000318"/>
    <property type="project" value="GO_Central"/>
</dbReference>
<evidence type="ECO:0000256" key="8">
    <source>
        <dbReference type="SAM" id="Phobius"/>
    </source>
</evidence>
<dbReference type="CDD" id="cd06551">
    <property type="entry name" value="LPLAT"/>
    <property type="match status" value="1"/>
</dbReference>
<keyword evidence="6 8" id="KW-0472">Membrane</keyword>
<dbReference type="EC" id="2.3.1.15" evidence="10"/>
<dbReference type="EMBL" id="EQ973783">
    <property type="protein sequence ID" value="EEF48440.1"/>
    <property type="molecule type" value="Genomic_DNA"/>
</dbReference>
<dbReference type="OrthoDB" id="1854593at2759"/>
<proteinExistence type="inferred from homology"/>
<dbReference type="Proteomes" id="UP000008311">
    <property type="component" value="Unassembled WGS sequence"/>
</dbReference>
<dbReference type="STRING" id="3988.B9RJD8"/>
<keyword evidence="4 8" id="KW-0812">Transmembrane</keyword>
<dbReference type="GO" id="GO:0016791">
    <property type="term" value="F:phosphatase activity"/>
    <property type="evidence" value="ECO:0000318"/>
    <property type="project" value="GO_Central"/>
</dbReference>
<comment type="similarity">
    <text evidence="2">Belongs to the GPAT/DAPAT family.</text>
</comment>
<comment type="subcellular location">
    <subcellularLocation>
        <location evidence="1">Membrane</location>
        <topology evidence="1">Multi-pass membrane protein</topology>
    </subcellularLocation>
</comment>
<dbReference type="GO" id="GO:0004366">
    <property type="term" value="F:glycerol-3-phosphate O-acyltransferase activity"/>
    <property type="evidence" value="ECO:0007669"/>
    <property type="project" value="UniProtKB-EC"/>
</dbReference>
<evidence type="ECO:0000256" key="6">
    <source>
        <dbReference type="ARBA" id="ARBA00023136"/>
    </source>
</evidence>
<dbReference type="AlphaFoldDB" id="B9RJD8"/>
<dbReference type="SMART" id="SM00563">
    <property type="entry name" value="PlsC"/>
    <property type="match status" value="1"/>
</dbReference>
<keyword evidence="5 8" id="KW-1133">Transmembrane helix</keyword>
<evidence type="ECO:0000256" key="1">
    <source>
        <dbReference type="ARBA" id="ARBA00004141"/>
    </source>
</evidence>
<organism evidence="10 11">
    <name type="scientific">Ricinus communis</name>
    <name type="common">Castor bean</name>
    <dbReference type="NCBI Taxonomy" id="3988"/>
    <lineage>
        <taxon>Eukaryota</taxon>
        <taxon>Viridiplantae</taxon>
        <taxon>Streptophyta</taxon>
        <taxon>Embryophyta</taxon>
        <taxon>Tracheophyta</taxon>
        <taxon>Spermatophyta</taxon>
        <taxon>Magnoliopsida</taxon>
        <taxon>eudicotyledons</taxon>
        <taxon>Gunneridae</taxon>
        <taxon>Pentapetalae</taxon>
        <taxon>rosids</taxon>
        <taxon>fabids</taxon>
        <taxon>Malpighiales</taxon>
        <taxon>Euphorbiaceae</taxon>
        <taxon>Acalyphoideae</taxon>
        <taxon>Acalypheae</taxon>
        <taxon>Ricinus</taxon>
    </lineage>
</organism>
<evidence type="ECO:0000256" key="4">
    <source>
        <dbReference type="ARBA" id="ARBA00022692"/>
    </source>
</evidence>
<dbReference type="Pfam" id="PF23270">
    <property type="entry name" value="HAD_RAM2_N"/>
    <property type="match status" value="1"/>
</dbReference>
<dbReference type="PANTHER" id="PTHR15486">
    <property type="entry name" value="ANCIENT UBIQUITOUS PROTEIN"/>
    <property type="match status" value="1"/>
</dbReference>
<reference evidence="11" key="1">
    <citation type="journal article" date="2010" name="Nat. Biotechnol.">
        <title>Draft genome sequence of the oilseed species Ricinus communis.</title>
        <authorList>
            <person name="Chan A.P."/>
            <person name="Crabtree J."/>
            <person name="Zhao Q."/>
            <person name="Lorenzi H."/>
            <person name="Orvis J."/>
            <person name="Puiu D."/>
            <person name="Melake-Berhan A."/>
            <person name="Jones K.M."/>
            <person name="Redman J."/>
            <person name="Chen G."/>
            <person name="Cahoon E.B."/>
            <person name="Gedil M."/>
            <person name="Stanke M."/>
            <person name="Haas B.J."/>
            <person name="Wortman J.R."/>
            <person name="Fraser-Liggett C.M."/>
            <person name="Ravel J."/>
            <person name="Rabinowicz P.D."/>
        </authorList>
    </citation>
    <scope>NUCLEOTIDE SEQUENCE [LARGE SCALE GENOMIC DNA]</scope>
    <source>
        <strain evidence="11">cv. Hale</strain>
    </source>
</reference>
<keyword evidence="3 10" id="KW-0808">Transferase</keyword>
<evidence type="ECO:0000256" key="7">
    <source>
        <dbReference type="ARBA" id="ARBA00023315"/>
    </source>
</evidence>
<dbReference type="eggNOG" id="ENOG502QRJ7">
    <property type="taxonomic scope" value="Eukaryota"/>
</dbReference>
<feature type="transmembrane region" description="Helical" evidence="8">
    <location>
        <begin position="6"/>
        <end position="24"/>
    </location>
</feature>
<evidence type="ECO:0000256" key="5">
    <source>
        <dbReference type="ARBA" id="ARBA00022989"/>
    </source>
</evidence>
<evidence type="ECO:0000256" key="3">
    <source>
        <dbReference type="ARBA" id="ARBA00022679"/>
    </source>
</evidence>
<feature type="domain" description="Phospholipid/glycerol acyltransferase" evidence="9">
    <location>
        <begin position="355"/>
        <end position="456"/>
    </location>
</feature>
<dbReference type="GO" id="GO:0090447">
    <property type="term" value="F:glycerol-3-phosphate 2-O-acyltransferase activity"/>
    <property type="evidence" value="ECO:0000318"/>
    <property type="project" value="GO_Central"/>
</dbReference>
<evidence type="ECO:0000313" key="10">
    <source>
        <dbReference type="EMBL" id="EEF48440.1"/>
    </source>
</evidence>
<dbReference type="Pfam" id="PF01553">
    <property type="entry name" value="Acyltransferase"/>
    <property type="match status" value="1"/>
</dbReference>
<dbReference type="InterPro" id="IPR002123">
    <property type="entry name" value="Plipid/glycerol_acylTrfase"/>
</dbReference>
<gene>
    <name evidence="10" type="ORF">RCOM_1033320</name>
</gene>
<feature type="transmembrane region" description="Helical" evidence="8">
    <location>
        <begin position="292"/>
        <end position="318"/>
    </location>
</feature>
<keyword evidence="11" id="KW-1185">Reference proteome</keyword>
<feature type="transmembrane region" description="Helical" evidence="8">
    <location>
        <begin position="111"/>
        <end position="131"/>
    </location>
</feature>
<dbReference type="OMA" id="QKHCKEV"/>
<sequence length="543" mass="62106">MASFWKLFLVKTILSLSIILLRRLGLWQESKISNDSHSKFQKQEQQQQQYYFVKSPLADHLSQKQTLLVFDVESTLLKSPSLFPYFVLVAFEAGGLFRALVLLLFYPFVCFLGNGNDLGLNIMVFISFFGIRKDRSRVVRDAVLPKFFLGDVGWEGFDIVMNYGKKKIGVSKLPKVMVEGFLKDYMGVEGVVGRELMVINGYYVGLMESKEMDYWGRLNEFLIEEKNKIGCYTVGIACSSNRPLHTQLLRHCQEVYSVTEAEKRNWRILPRERYPKPLIFHDSRLAFRPTPFATIAMFMWLPIGLFLCIIRLILGILLPFRISSPILALTGKITVISKPKRPFISTKNEEKPTKVLYACNHRTLLDPIYISFSLMKPVTALTYSMSRFNEVISPIRTVRLTRDREQDRKQMNKVLSQGDLVVCPEGTTCREPYLLRFSPLFAELADEIVPVAIDVHVTMFYGSTATGLKCLDPVFHLLNPQPIYLIKILEKLPSFQMHMEGGTSKYDVANYVQNEIAKTLGFESTGLTRKDKYIALAGNNGII</sequence>
<feature type="transmembrane region" description="Helical" evidence="8">
    <location>
        <begin position="82"/>
        <end position="105"/>
    </location>
</feature>